<evidence type="ECO:0000259" key="9">
    <source>
        <dbReference type="Pfam" id="PF04095"/>
    </source>
</evidence>
<evidence type="ECO:0000256" key="1">
    <source>
        <dbReference type="ARBA" id="ARBA00010897"/>
    </source>
</evidence>
<evidence type="ECO:0000256" key="5">
    <source>
        <dbReference type="ARBA" id="ARBA00035007"/>
    </source>
</evidence>
<dbReference type="InterPro" id="IPR036068">
    <property type="entry name" value="Nicotinate_pribotase-like_C"/>
</dbReference>
<dbReference type="Pfam" id="PF18127">
    <property type="entry name" value="NAMPT_N"/>
    <property type="match status" value="1"/>
</dbReference>
<feature type="domain" description="Nicotinate/nicotinamide phosphoribosyltransferase" evidence="9">
    <location>
        <begin position="209"/>
        <end position="464"/>
    </location>
</feature>
<dbReference type="InterPro" id="IPR016471">
    <property type="entry name" value="Nicotinamide_PRibTrfase"/>
</dbReference>
<dbReference type="Pfam" id="PF04095">
    <property type="entry name" value="NAPRTase"/>
    <property type="match status" value="1"/>
</dbReference>
<keyword evidence="12" id="KW-1185">Reference proteome</keyword>
<dbReference type="UniPathway" id="UPA00253"/>
<dbReference type="GO" id="GO:0047280">
    <property type="term" value="F:nicotinamide phosphoribosyltransferase activity"/>
    <property type="evidence" value="ECO:0007669"/>
    <property type="project" value="UniProtKB-EC"/>
</dbReference>
<comment type="catalytic activity">
    <reaction evidence="8">
        <text>beta-nicotinamide D-ribonucleotide + diphosphate = 5-phospho-alpha-D-ribose 1-diphosphate + nicotinamide + H(+)</text>
        <dbReference type="Rhea" id="RHEA:16149"/>
        <dbReference type="ChEBI" id="CHEBI:14649"/>
        <dbReference type="ChEBI" id="CHEBI:15378"/>
        <dbReference type="ChEBI" id="CHEBI:17154"/>
        <dbReference type="ChEBI" id="CHEBI:33019"/>
        <dbReference type="ChEBI" id="CHEBI:58017"/>
        <dbReference type="EC" id="2.4.2.12"/>
    </reaction>
    <physiologicalReaction direction="right-to-left" evidence="8">
        <dbReference type="Rhea" id="RHEA:16151"/>
    </physiologicalReaction>
</comment>
<dbReference type="STRING" id="2018661.A0A2A2LUM4"/>
<evidence type="ECO:0000256" key="3">
    <source>
        <dbReference type="ARBA" id="ARBA00022676"/>
    </source>
</evidence>
<organism evidence="11 12">
    <name type="scientific">Diploscapter pachys</name>
    <dbReference type="NCBI Taxonomy" id="2018661"/>
    <lineage>
        <taxon>Eukaryota</taxon>
        <taxon>Metazoa</taxon>
        <taxon>Ecdysozoa</taxon>
        <taxon>Nematoda</taxon>
        <taxon>Chromadorea</taxon>
        <taxon>Rhabditida</taxon>
        <taxon>Rhabditina</taxon>
        <taxon>Rhabditomorpha</taxon>
        <taxon>Rhabditoidea</taxon>
        <taxon>Rhabditidae</taxon>
        <taxon>Diploscapter</taxon>
    </lineage>
</organism>
<keyword evidence="4" id="KW-0808">Transferase</keyword>
<evidence type="ECO:0000256" key="8">
    <source>
        <dbReference type="ARBA" id="ARBA00047835"/>
    </source>
</evidence>
<dbReference type="NCBIfam" id="NF006629">
    <property type="entry name" value="PRK09198.1"/>
    <property type="match status" value="1"/>
</dbReference>
<dbReference type="GO" id="GO:0009435">
    <property type="term" value="P:NAD+ biosynthetic process"/>
    <property type="evidence" value="ECO:0007669"/>
    <property type="project" value="UniProtKB-UniPathway"/>
</dbReference>
<keyword evidence="2" id="KW-0662">Pyridine nucleotide biosynthesis</keyword>
<gene>
    <name evidence="11" type="ORF">WR25_16713</name>
</gene>
<comment type="caution">
    <text evidence="11">The sequence shown here is derived from an EMBL/GenBank/DDBJ whole genome shotgun (WGS) entry which is preliminary data.</text>
</comment>
<protein>
    <recommendedName>
        <fullName evidence="7">Nicotinamide phosphoribosyltransferase</fullName>
        <ecNumber evidence="6">2.4.2.12</ecNumber>
    </recommendedName>
</protein>
<reference evidence="11 12" key="1">
    <citation type="journal article" date="2017" name="Curr. Biol.">
        <title>Genome architecture and evolution of a unichromosomal asexual nematode.</title>
        <authorList>
            <person name="Fradin H."/>
            <person name="Zegar C."/>
            <person name="Gutwein M."/>
            <person name="Lucas J."/>
            <person name="Kovtun M."/>
            <person name="Corcoran D."/>
            <person name="Baugh L.R."/>
            <person name="Kiontke K."/>
            <person name="Gunsalus K."/>
            <person name="Fitch D.H."/>
            <person name="Piano F."/>
        </authorList>
    </citation>
    <scope>NUCLEOTIDE SEQUENCE [LARGE SCALE GENOMIC DNA]</scope>
    <source>
        <strain evidence="11">PF1309</strain>
    </source>
</reference>
<comment type="similarity">
    <text evidence="1">Belongs to the NAPRTase family.</text>
</comment>
<sequence>MRMDNARKAEEARQRLGLSNGDQRSFYQKQCQAWIPSTVFSIWLTPTRQITHHLQYPSGTTHVYSYFESRGGKFDSVCFFGLQYILKKWLTGQVVDRKAVQEAKEFYRLHFGNLDLFNEEDWNYICDKHNGHLPLRIKAVPEGTVLPIRNVLFTVENTDPNVPWLTNWFETVLVQCWYPMTVCTNSRAQKEIIARYLLETAGSLDGLPFKLHDFGFRGSTSSAGIGGAAHLVNFGGTDTIAAVQVCKKYYNCPMAGSSVPASEHSTITTWDRNGEIAAYRNMLEKFPDGIVSVVSDSYDVYQAVSQIWGKELRDKIFERGNNDATLILKLLEESFPVTINELGYKVLPDYIRILQGDGISLDTLDNVLRSIKDAGWSTENVAFGTGGALLQKLDRDTQKCAFKCSHVTINGESRDVFKNPATDASKKSKRGRLILRQKDGVFETIQEGMGDPDEDKLVTVFENGKLLVDYSLEEIKERAELEIVKQNRSKAAQNGHV</sequence>
<dbReference type="AlphaFoldDB" id="A0A2A2LUM4"/>
<dbReference type="SUPFAM" id="SSF51690">
    <property type="entry name" value="Nicotinate/Quinolinate PRTase C-terminal domain-like"/>
    <property type="match status" value="1"/>
</dbReference>
<dbReference type="PANTHER" id="PTHR43816">
    <property type="entry name" value="NICOTINAMIDE PHOSPHORIBOSYLTRANSFERASE"/>
    <property type="match status" value="1"/>
</dbReference>
<evidence type="ECO:0000259" key="10">
    <source>
        <dbReference type="Pfam" id="PF18127"/>
    </source>
</evidence>
<dbReference type="PANTHER" id="PTHR43816:SF1">
    <property type="entry name" value="NICOTINAMIDE PHOSPHORIBOSYLTRANSFERASE"/>
    <property type="match status" value="1"/>
</dbReference>
<evidence type="ECO:0000256" key="6">
    <source>
        <dbReference type="ARBA" id="ARBA00035024"/>
    </source>
</evidence>
<comment type="pathway">
    <text evidence="5">Cofactor biosynthesis; NAD(+) biosynthesis; nicotinamide D-ribonucleotide from 5-phospho-alpha-D-ribose 1-diphosphate and nicotinamide: step 1/1.</text>
</comment>
<evidence type="ECO:0000313" key="11">
    <source>
        <dbReference type="EMBL" id="PAV89697.1"/>
    </source>
</evidence>
<dbReference type="CDD" id="cd01569">
    <property type="entry name" value="PBEF_like"/>
    <property type="match status" value="1"/>
</dbReference>
<accession>A0A2A2LUM4</accession>
<dbReference type="OrthoDB" id="193380at2759"/>
<name>A0A2A2LUM4_9BILA</name>
<evidence type="ECO:0000256" key="4">
    <source>
        <dbReference type="ARBA" id="ARBA00022679"/>
    </source>
</evidence>
<evidence type="ECO:0000313" key="12">
    <source>
        <dbReference type="Proteomes" id="UP000218231"/>
    </source>
</evidence>
<dbReference type="InterPro" id="IPR041529">
    <property type="entry name" value="DUF5598"/>
</dbReference>
<dbReference type="Proteomes" id="UP000218231">
    <property type="component" value="Unassembled WGS sequence"/>
</dbReference>
<dbReference type="PIRSF" id="PIRSF005943">
    <property type="entry name" value="NMPRT"/>
    <property type="match status" value="1"/>
</dbReference>
<keyword evidence="3" id="KW-0328">Glycosyltransferase</keyword>
<evidence type="ECO:0000256" key="7">
    <source>
        <dbReference type="ARBA" id="ARBA00035036"/>
    </source>
</evidence>
<proteinExistence type="inferred from homology"/>
<dbReference type="Gene3D" id="3.20.20.70">
    <property type="entry name" value="Aldolase class I"/>
    <property type="match status" value="1"/>
</dbReference>
<dbReference type="InterPro" id="IPR041525">
    <property type="entry name" value="N/Namide_PRibTrfase"/>
</dbReference>
<dbReference type="EC" id="2.4.2.12" evidence="6"/>
<evidence type="ECO:0000256" key="2">
    <source>
        <dbReference type="ARBA" id="ARBA00022642"/>
    </source>
</evidence>
<dbReference type="EMBL" id="LIAE01006434">
    <property type="protein sequence ID" value="PAV89697.1"/>
    <property type="molecule type" value="Genomic_DNA"/>
</dbReference>
<dbReference type="InterPro" id="IPR013785">
    <property type="entry name" value="Aldolase_TIM"/>
</dbReference>
<feature type="domain" description="Nicotinamide phosphoribosyltransferase N-terminal" evidence="10">
    <location>
        <begin position="47"/>
        <end position="137"/>
    </location>
</feature>